<name>A0A6S6UIH3_9BACT</name>
<dbReference type="EMBL" id="CACVAQ010000421">
    <property type="protein sequence ID" value="CAA6828100.1"/>
    <property type="molecule type" value="Genomic_DNA"/>
</dbReference>
<dbReference type="InterPro" id="IPR036641">
    <property type="entry name" value="HPT_dom_sf"/>
</dbReference>
<organism evidence="3">
    <name type="scientific">uncultured Aureispira sp</name>
    <dbReference type="NCBI Taxonomy" id="1331704"/>
    <lineage>
        <taxon>Bacteria</taxon>
        <taxon>Pseudomonadati</taxon>
        <taxon>Bacteroidota</taxon>
        <taxon>Saprospiria</taxon>
        <taxon>Saprospirales</taxon>
        <taxon>Saprospiraceae</taxon>
        <taxon>Aureispira</taxon>
        <taxon>environmental samples</taxon>
    </lineage>
</organism>
<dbReference type="GO" id="GO:0004672">
    <property type="term" value="F:protein kinase activity"/>
    <property type="evidence" value="ECO:0007669"/>
    <property type="project" value="UniProtKB-ARBA"/>
</dbReference>
<feature type="domain" description="HPt" evidence="2">
    <location>
        <begin position="17"/>
        <end position="113"/>
    </location>
</feature>
<accession>A0A6S6UIH3</accession>
<dbReference type="GO" id="GO:0000160">
    <property type="term" value="P:phosphorelay signal transduction system"/>
    <property type="evidence" value="ECO:0007669"/>
    <property type="project" value="InterPro"/>
</dbReference>
<reference evidence="3" key="1">
    <citation type="submission" date="2020-01" db="EMBL/GenBank/DDBJ databases">
        <authorList>
            <person name="Meier V. D."/>
            <person name="Meier V D."/>
        </authorList>
    </citation>
    <scope>NUCLEOTIDE SEQUENCE</scope>
    <source>
        <strain evidence="3">HLG_WM_MAG_10</strain>
    </source>
</reference>
<dbReference type="SUPFAM" id="SSF47226">
    <property type="entry name" value="Histidine-containing phosphotransfer domain, HPT domain"/>
    <property type="match status" value="1"/>
</dbReference>
<keyword evidence="1" id="KW-0597">Phosphoprotein</keyword>
<dbReference type="InterPro" id="IPR008207">
    <property type="entry name" value="Sig_transdc_His_kin_Hpt_dom"/>
</dbReference>
<feature type="modified residue" description="Phosphohistidine" evidence="1">
    <location>
        <position position="56"/>
    </location>
</feature>
<dbReference type="Pfam" id="PF01627">
    <property type="entry name" value="Hpt"/>
    <property type="match status" value="1"/>
</dbReference>
<evidence type="ECO:0000256" key="1">
    <source>
        <dbReference type="PROSITE-ProRule" id="PRU00110"/>
    </source>
</evidence>
<protein>
    <recommendedName>
        <fullName evidence="2">HPt domain-containing protein</fullName>
    </recommendedName>
</protein>
<dbReference type="PROSITE" id="PS50894">
    <property type="entry name" value="HPT"/>
    <property type="match status" value="1"/>
</dbReference>
<evidence type="ECO:0000259" key="2">
    <source>
        <dbReference type="PROSITE" id="PS50894"/>
    </source>
</evidence>
<dbReference type="AlphaFoldDB" id="A0A6S6UIH3"/>
<gene>
    <name evidence="3" type="ORF">HELGO_WM54273</name>
</gene>
<proteinExistence type="predicted"/>
<sequence length="113" mass="12824">MKLILDLTFIKSVCHDDQDFINEVLDTFLIEMPKDIAQMNQAVTDQDVVIIGRMAHKIKSTLQTLGLFELKELALQIEQLAKVVPPDLSILTLSKEFIKHMDGVYPNAKKLIC</sequence>
<dbReference type="Gene3D" id="1.20.120.160">
    <property type="entry name" value="HPT domain"/>
    <property type="match status" value="1"/>
</dbReference>
<evidence type="ECO:0000313" key="3">
    <source>
        <dbReference type="EMBL" id="CAA6828100.1"/>
    </source>
</evidence>
<dbReference type="SMART" id="SM00073">
    <property type="entry name" value="HPT"/>
    <property type="match status" value="1"/>
</dbReference>